<keyword evidence="1" id="KW-0808">Transferase</keyword>
<keyword evidence="1" id="KW-0418">Kinase</keyword>
<protein>
    <submittedName>
        <fullName evidence="3">ATP-binding protein</fullName>
    </submittedName>
</protein>
<dbReference type="GO" id="GO:0004674">
    <property type="term" value="F:protein serine/threonine kinase activity"/>
    <property type="evidence" value="ECO:0007669"/>
    <property type="project" value="UniProtKB-KW"/>
</dbReference>
<dbReference type="CDD" id="cd16936">
    <property type="entry name" value="HATPase_RsbW-like"/>
    <property type="match status" value="1"/>
</dbReference>
<evidence type="ECO:0000313" key="3">
    <source>
        <dbReference type="EMBL" id="KAA1426399.1"/>
    </source>
</evidence>
<reference evidence="3 4" key="1">
    <citation type="submission" date="2019-09" db="EMBL/GenBank/DDBJ databases">
        <title>Nocardioides panacisoli sp. nov., isolated from the soil of a ginseng field.</title>
        <authorList>
            <person name="Cho C."/>
        </authorList>
    </citation>
    <scope>NUCLEOTIDE SEQUENCE [LARGE SCALE GENOMIC DNA]</scope>
    <source>
        <strain evidence="3 4">BN140041</strain>
    </source>
</reference>
<dbReference type="SUPFAM" id="SSF55874">
    <property type="entry name" value="ATPase domain of HSP90 chaperone/DNA topoisomerase II/histidine kinase"/>
    <property type="match status" value="1"/>
</dbReference>
<dbReference type="RefSeq" id="WP_149750981.1">
    <property type="nucleotide sequence ID" value="NZ_VUJW01000008.1"/>
</dbReference>
<evidence type="ECO:0000259" key="2">
    <source>
        <dbReference type="Pfam" id="PF13581"/>
    </source>
</evidence>
<dbReference type="Gene3D" id="3.30.565.10">
    <property type="entry name" value="Histidine kinase-like ATPase, C-terminal domain"/>
    <property type="match status" value="1"/>
</dbReference>
<dbReference type="EMBL" id="VUJW01000008">
    <property type="protein sequence ID" value="KAA1426399.1"/>
    <property type="molecule type" value="Genomic_DNA"/>
</dbReference>
<dbReference type="PANTHER" id="PTHR35526">
    <property type="entry name" value="ANTI-SIGMA-F FACTOR RSBW-RELATED"/>
    <property type="match status" value="1"/>
</dbReference>
<dbReference type="InterPro" id="IPR050267">
    <property type="entry name" value="Anti-sigma-factor_SerPK"/>
</dbReference>
<dbReference type="AlphaFoldDB" id="A0A5B1M2M2"/>
<proteinExistence type="predicted"/>
<feature type="domain" description="Histidine kinase/HSP90-like ATPase" evidence="2">
    <location>
        <begin position="25"/>
        <end position="130"/>
    </location>
</feature>
<gene>
    <name evidence="3" type="ORF">F0U47_13400</name>
</gene>
<dbReference type="InterPro" id="IPR003594">
    <property type="entry name" value="HATPase_dom"/>
</dbReference>
<evidence type="ECO:0000313" key="4">
    <source>
        <dbReference type="Proteomes" id="UP000324351"/>
    </source>
</evidence>
<reference evidence="3 4" key="2">
    <citation type="submission" date="2019-09" db="EMBL/GenBank/DDBJ databases">
        <authorList>
            <person name="Jin C."/>
        </authorList>
    </citation>
    <scope>NUCLEOTIDE SEQUENCE [LARGE SCALE GENOMIC DNA]</scope>
    <source>
        <strain evidence="3 4">BN140041</strain>
    </source>
</reference>
<evidence type="ECO:0000256" key="1">
    <source>
        <dbReference type="ARBA" id="ARBA00022527"/>
    </source>
</evidence>
<accession>A0A5B1M2M2</accession>
<dbReference type="Pfam" id="PF13581">
    <property type="entry name" value="HATPase_c_2"/>
    <property type="match status" value="1"/>
</dbReference>
<dbReference type="Proteomes" id="UP000324351">
    <property type="component" value="Unassembled WGS sequence"/>
</dbReference>
<comment type="caution">
    <text evidence="3">The sequence shown here is derived from an EMBL/GenBank/DDBJ whole genome shotgun (WGS) entry which is preliminary data.</text>
</comment>
<keyword evidence="1" id="KW-0723">Serine/threonine-protein kinase</keyword>
<name>A0A5B1M2M2_9ACTN</name>
<keyword evidence="4" id="KW-1185">Reference proteome</keyword>
<organism evidence="3 4">
    <name type="scientific">Nocardioides antri</name>
    <dbReference type="NCBI Taxonomy" id="2607659"/>
    <lineage>
        <taxon>Bacteria</taxon>
        <taxon>Bacillati</taxon>
        <taxon>Actinomycetota</taxon>
        <taxon>Actinomycetes</taxon>
        <taxon>Propionibacteriales</taxon>
        <taxon>Nocardioidaceae</taxon>
        <taxon>Nocardioides</taxon>
    </lineage>
</organism>
<keyword evidence="3" id="KW-0547">Nucleotide-binding</keyword>
<dbReference type="InterPro" id="IPR036890">
    <property type="entry name" value="HATPase_C_sf"/>
</dbReference>
<sequence>MAGDGYGLQGFAVPEGVEDLHTLLGRAGAEHPDLDPSDLMLFETAVIEIANNVVEHGVPSGQVRWRFTLHVRPDQLEATLSDSGEALTDGFDPTMPDVLAEEGRGLPLAHAILDKIEYTRHDDANHWRMVRRRTPDDGA</sequence>
<dbReference type="PANTHER" id="PTHR35526:SF3">
    <property type="entry name" value="ANTI-SIGMA-F FACTOR RSBW"/>
    <property type="match status" value="1"/>
</dbReference>
<keyword evidence="3" id="KW-0067">ATP-binding</keyword>
<dbReference type="GO" id="GO:0005524">
    <property type="term" value="F:ATP binding"/>
    <property type="evidence" value="ECO:0007669"/>
    <property type="project" value="UniProtKB-KW"/>
</dbReference>